<keyword evidence="6" id="KW-0804">Transcription</keyword>
<dbReference type="PANTHER" id="PTHR32071:SF117">
    <property type="entry name" value="PTS-DEPENDENT DIHYDROXYACETONE KINASE OPERON REGULATORY PROTEIN-RELATED"/>
    <property type="match status" value="1"/>
</dbReference>
<dbReference type="SMART" id="SM00065">
    <property type="entry name" value="GAF"/>
    <property type="match status" value="1"/>
</dbReference>
<evidence type="ECO:0000256" key="6">
    <source>
        <dbReference type="ARBA" id="ARBA00023163"/>
    </source>
</evidence>
<evidence type="ECO:0000256" key="1">
    <source>
        <dbReference type="ARBA" id="ARBA00022741"/>
    </source>
</evidence>
<evidence type="ECO:0000313" key="9">
    <source>
        <dbReference type="Proteomes" id="UP000245133"/>
    </source>
</evidence>
<comment type="caution">
    <text evidence="8">The sequence shown here is derived from an EMBL/GenBank/DDBJ whole genome shotgun (WGS) entry which is preliminary data.</text>
</comment>
<name>A0A2P2E2J1_9LEPT</name>
<evidence type="ECO:0000256" key="2">
    <source>
        <dbReference type="ARBA" id="ARBA00022840"/>
    </source>
</evidence>
<keyword evidence="2" id="KW-0067">ATP-binding</keyword>
<dbReference type="Gene3D" id="3.40.50.300">
    <property type="entry name" value="P-loop containing nucleotide triphosphate hydrolases"/>
    <property type="match status" value="1"/>
</dbReference>
<dbReference type="EMBL" id="BFBB01000008">
    <property type="protein sequence ID" value="GBF51112.1"/>
    <property type="molecule type" value="Genomic_DNA"/>
</dbReference>
<accession>A0A2P2E2J1</accession>
<dbReference type="InterPro" id="IPR027417">
    <property type="entry name" value="P-loop_NTPase"/>
</dbReference>
<dbReference type="OrthoDB" id="9771372at2"/>
<protein>
    <submittedName>
        <fullName evidence="8">Transcriptional regulator</fullName>
    </submittedName>
</protein>
<dbReference type="SUPFAM" id="SSF46689">
    <property type="entry name" value="Homeodomain-like"/>
    <property type="match status" value="1"/>
</dbReference>
<evidence type="ECO:0000313" key="8">
    <source>
        <dbReference type="EMBL" id="GBF51112.1"/>
    </source>
</evidence>
<dbReference type="Proteomes" id="UP000245133">
    <property type="component" value="Unassembled WGS sequence"/>
</dbReference>
<dbReference type="InterPro" id="IPR003018">
    <property type="entry name" value="GAF"/>
</dbReference>
<keyword evidence="1" id="KW-0547">Nucleotide-binding</keyword>
<dbReference type="SUPFAM" id="SSF52540">
    <property type="entry name" value="P-loop containing nucleoside triphosphate hydrolases"/>
    <property type="match status" value="1"/>
</dbReference>
<dbReference type="Pfam" id="PF25601">
    <property type="entry name" value="AAA_lid_14"/>
    <property type="match status" value="1"/>
</dbReference>
<keyword evidence="4" id="KW-0238">DNA-binding</keyword>
<keyword evidence="5" id="KW-0010">Activator</keyword>
<dbReference type="RefSeq" id="WP_108977458.1">
    <property type="nucleotide sequence ID" value="NZ_BFBB01000008.1"/>
</dbReference>
<dbReference type="Gene3D" id="3.30.450.40">
    <property type="match status" value="1"/>
</dbReference>
<dbReference type="Gene3D" id="1.10.8.60">
    <property type="match status" value="1"/>
</dbReference>
<dbReference type="InterPro" id="IPR058031">
    <property type="entry name" value="AAA_lid_NorR"/>
</dbReference>
<dbReference type="PANTHER" id="PTHR32071">
    <property type="entry name" value="TRANSCRIPTIONAL REGULATORY PROTEIN"/>
    <property type="match status" value="1"/>
</dbReference>
<gene>
    <name evidence="8" type="ORF">LPTSP4_26430</name>
</gene>
<organism evidence="8 9">
    <name type="scientific">Leptospira ryugenii</name>
    <dbReference type="NCBI Taxonomy" id="1917863"/>
    <lineage>
        <taxon>Bacteria</taxon>
        <taxon>Pseudomonadati</taxon>
        <taxon>Spirochaetota</taxon>
        <taxon>Spirochaetia</taxon>
        <taxon>Leptospirales</taxon>
        <taxon>Leptospiraceae</taxon>
        <taxon>Leptospira</taxon>
    </lineage>
</organism>
<dbReference type="Gene3D" id="1.10.10.60">
    <property type="entry name" value="Homeodomain-like"/>
    <property type="match status" value="1"/>
</dbReference>
<keyword evidence="3" id="KW-0805">Transcription regulation</keyword>
<sequence>MSRQNDISATIRRIQKEIRSLPNISDRLNFILDETLTLFGASTGSISIADSEENVLTIVAAKGMDWEKKIAAKLPFALGVTGHAASSREIIYVPDVSKDPSYIKLIESVRSELAIPLLTRDTTIGVLNLESDKVNFFGPDVINQANLFASQLTIVLLEERIAKEAVEKSKREEDPVEEIFGYDPMILFLKNRIRQIGPSETSVMIIGEEGVGKKLVAKSLHFISQRRNFAFLTLDCSGLNPELLELELFGSSTGKAIQPGKLVQANNGSIYLSSIGDLSMPLQMRLLDCLKNRRVKYPNGEEESLNVRIFTGSKRDLLEEIQNQKFSMDLYYKLAEVPLRVPPLRDRRGDTPLLAHHFLNLFNRQYGKYKSFTPEALRTLSHFPWSGNVRELQNTIQYSVLVSPESEIRPESFSLQASETENVIPQATNFANNLSSDILSPSDDLSLKIATERLEAVWIKEAFQRVNTQEEAAKLLGISRGALQYKIKNNQFLTGYQG</sequence>
<dbReference type="Pfam" id="PF00158">
    <property type="entry name" value="Sigma54_activat"/>
    <property type="match status" value="1"/>
</dbReference>
<evidence type="ECO:0000256" key="4">
    <source>
        <dbReference type="ARBA" id="ARBA00023125"/>
    </source>
</evidence>
<dbReference type="InterPro" id="IPR002078">
    <property type="entry name" value="Sigma_54_int"/>
</dbReference>
<keyword evidence="9" id="KW-1185">Reference proteome</keyword>
<dbReference type="GO" id="GO:0006355">
    <property type="term" value="P:regulation of DNA-templated transcription"/>
    <property type="evidence" value="ECO:0007669"/>
    <property type="project" value="InterPro"/>
</dbReference>
<dbReference type="InterPro" id="IPR002197">
    <property type="entry name" value="HTH_Fis"/>
</dbReference>
<dbReference type="Pfam" id="PF02954">
    <property type="entry name" value="HTH_8"/>
    <property type="match status" value="1"/>
</dbReference>
<proteinExistence type="predicted"/>
<dbReference type="Pfam" id="PF13185">
    <property type="entry name" value="GAF_2"/>
    <property type="match status" value="1"/>
</dbReference>
<dbReference type="SUPFAM" id="SSF55781">
    <property type="entry name" value="GAF domain-like"/>
    <property type="match status" value="1"/>
</dbReference>
<dbReference type="InterPro" id="IPR025662">
    <property type="entry name" value="Sigma_54_int_dom_ATP-bd_1"/>
</dbReference>
<dbReference type="CDD" id="cd00009">
    <property type="entry name" value="AAA"/>
    <property type="match status" value="1"/>
</dbReference>
<dbReference type="GO" id="GO:0043565">
    <property type="term" value="F:sequence-specific DNA binding"/>
    <property type="evidence" value="ECO:0007669"/>
    <property type="project" value="InterPro"/>
</dbReference>
<feature type="domain" description="Sigma-54 factor interaction" evidence="7">
    <location>
        <begin position="179"/>
        <end position="401"/>
    </location>
</feature>
<dbReference type="PROSITE" id="PS00675">
    <property type="entry name" value="SIGMA54_INTERACT_1"/>
    <property type="match status" value="1"/>
</dbReference>
<evidence type="ECO:0000256" key="3">
    <source>
        <dbReference type="ARBA" id="ARBA00023015"/>
    </source>
</evidence>
<evidence type="ECO:0000256" key="5">
    <source>
        <dbReference type="ARBA" id="ARBA00023159"/>
    </source>
</evidence>
<dbReference type="InterPro" id="IPR009057">
    <property type="entry name" value="Homeodomain-like_sf"/>
</dbReference>
<reference evidence="8 9" key="1">
    <citation type="submission" date="2018-02" db="EMBL/GenBank/DDBJ databases">
        <title>Novel Leptospira species isolated from soil and water in Japan.</title>
        <authorList>
            <person name="Nakao R."/>
            <person name="Masuzawa T."/>
        </authorList>
    </citation>
    <scope>NUCLEOTIDE SEQUENCE [LARGE SCALE GENOMIC DNA]</scope>
    <source>
        <strain evidence="8 9">YH101</strain>
    </source>
</reference>
<evidence type="ECO:0000259" key="7">
    <source>
        <dbReference type="PROSITE" id="PS50045"/>
    </source>
</evidence>
<dbReference type="PROSITE" id="PS50045">
    <property type="entry name" value="SIGMA54_INTERACT_4"/>
    <property type="match status" value="1"/>
</dbReference>
<dbReference type="InterPro" id="IPR029016">
    <property type="entry name" value="GAF-like_dom_sf"/>
</dbReference>
<dbReference type="GO" id="GO:0005524">
    <property type="term" value="F:ATP binding"/>
    <property type="evidence" value="ECO:0007669"/>
    <property type="project" value="UniProtKB-KW"/>
</dbReference>
<dbReference type="AlphaFoldDB" id="A0A2P2E2J1"/>